<evidence type="ECO:0008006" key="4">
    <source>
        <dbReference type="Google" id="ProtNLM"/>
    </source>
</evidence>
<dbReference type="GeneID" id="7195990"/>
<dbReference type="EMBL" id="CM000605">
    <property type="protein sequence ID" value="EEC51592.1"/>
    <property type="molecule type" value="Genomic_DNA"/>
</dbReference>
<dbReference type="InterPro" id="IPR027417">
    <property type="entry name" value="P-loop_NTPase"/>
</dbReference>
<dbReference type="PANTHER" id="PTHR36978">
    <property type="entry name" value="P-LOOP CONTAINING NUCLEOTIDE TRIPHOSPHATE HYDROLASE"/>
    <property type="match status" value="1"/>
</dbReference>
<dbReference type="eggNOG" id="ENOG502SV1S">
    <property type="taxonomic scope" value="Eukaryota"/>
</dbReference>
<keyword evidence="3" id="KW-1185">Reference proteome</keyword>
<organism evidence="2 3">
    <name type="scientific">Phaeodactylum tricornutum (strain CCAP 1055/1)</name>
    <dbReference type="NCBI Taxonomy" id="556484"/>
    <lineage>
        <taxon>Eukaryota</taxon>
        <taxon>Sar</taxon>
        <taxon>Stramenopiles</taxon>
        <taxon>Ochrophyta</taxon>
        <taxon>Bacillariophyta</taxon>
        <taxon>Bacillariophyceae</taxon>
        <taxon>Bacillariophycidae</taxon>
        <taxon>Naviculales</taxon>
        <taxon>Phaeodactylaceae</taxon>
        <taxon>Phaeodactylum</taxon>
    </lineage>
</organism>
<dbReference type="OMA" id="ANHELHT"/>
<dbReference type="OrthoDB" id="47942at2759"/>
<evidence type="ECO:0000313" key="2">
    <source>
        <dbReference type="EMBL" id="EEC51592.1"/>
    </source>
</evidence>
<dbReference type="InterPro" id="IPR040632">
    <property type="entry name" value="Sulfotransfer_4"/>
</dbReference>
<evidence type="ECO:0000256" key="1">
    <source>
        <dbReference type="SAM" id="MobiDB-lite"/>
    </source>
</evidence>
<evidence type="ECO:0000313" key="3">
    <source>
        <dbReference type="Proteomes" id="UP000000759"/>
    </source>
</evidence>
<dbReference type="Pfam" id="PF17784">
    <property type="entry name" value="Sulfotransfer_4"/>
    <property type="match status" value="1"/>
</dbReference>
<accession>B7FNZ6</accession>
<proteinExistence type="predicted"/>
<feature type="region of interest" description="Disordered" evidence="1">
    <location>
        <begin position="277"/>
        <end position="300"/>
    </location>
</feature>
<protein>
    <recommendedName>
        <fullName evidence="4">Sulfotransferase</fullName>
    </recommendedName>
</protein>
<feature type="compositionally biased region" description="Polar residues" evidence="1">
    <location>
        <begin position="282"/>
        <end position="300"/>
    </location>
</feature>
<dbReference type="PANTHER" id="PTHR36978:SF4">
    <property type="entry name" value="P-LOOP CONTAINING NUCLEOSIDE TRIPHOSPHATE HYDROLASE PROTEIN"/>
    <property type="match status" value="1"/>
</dbReference>
<reference evidence="2 3" key="1">
    <citation type="journal article" date="2008" name="Nature">
        <title>The Phaeodactylum genome reveals the evolutionary history of diatom genomes.</title>
        <authorList>
            <person name="Bowler C."/>
            <person name="Allen A.E."/>
            <person name="Badger J.H."/>
            <person name="Grimwood J."/>
            <person name="Jabbari K."/>
            <person name="Kuo A."/>
            <person name="Maheswari U."/>
            <person name="Martens C."/>
            <person name="Maumus F."/>
            <person name="Otillar R.P."/>
            <person name="Rayko E."/>
            <person name="Salamov A."/>
            <person name="Vandepoele K."/>
            <person name="Beszteri B."/>
            <person name="Gruber A."/>
            <person name="Heijde M."/>
            <person name="Katinka M."/>
            <person name="Mock T."/>
            <person name="Valentin K."/>
            <person name="Verret F."/>
            <person name="Berges J.A."/>
            <person name="Brownlee C."/>
            <person name="Cadoret J.P."/>
            <person name="Chiovitti A."/>
            <person name="Choi C.J."/>
            <person name="Coesel S."/>
            <person name="De Martino A."/>
            <person name="Detter J.C."/>
            <person name="Durkin C."/>
            <person name="Falciatore A."/>
            <person name="Fournet J."/>
            <person name="Haruta M."/>
            <person name="Huysman M.J."/>
            <person name="Jenkins B.D."/>
            <person name="Jiroutova K."/>
            <person name="Jorgensen R.E."/>
            <person name="Joubert Y."/>
            <person name="Kaplan A."/>
            <person name="Kroger N."/>
            <person name="Kroth P.G."/>
            <person name="La Roche J."/>
            <person name="Lindquist E."/>
            <person name="Lommer M."/>
            <person name="Martin-Jezequel V."/>
            <person name="Lopez P.J."/>
            <person name="Lucas S."/>
            <person name="Mangogna M."/>
            <person name="McGinnis K."/>
            <person name="Medlin L.K."/>
            <person name="Montsant A."/>
            <person name="Oudot-Le Secq M.P."/>
            <person name="Napoli C."/>
            <person name="Obornik M."/>
            <person name="Parker M.S."/>
            <person name="Petit J.L."/>
            <person name="Porcel B.M."/>
            <person name="Poulsen N."/>
            <person name="Robison M."/>
            <person name="Rychlewski L."/>
            <person name="Rynearson T.A."/>
            <person name="Schmutz J."/>
            <person name="Shapiro H."/>
            <person name="Siaut M."/>
            <person name="Stanley M."/>
            <person name="Sussman M.R."/>
            <person name="Taylor A.R."/>
            <person name="Vardi A."/>
            <person name="von Dassow P."/>
            <person name="Vyverman W."/>
            <person name="Willis A."/>
            <person name="Wyrwicz L.S."/>
            <person name="Rokhsar D.S."/>
            <person name="Weissenbach J."/>
            <person name="Armbrust E.V."/>
            <person name="Green B.R."/>
            <person name="Van de Peer Y."/>
            <person name="Grigoriev I.V."/>
        </authorList>
    </citation>
    <scope>NUCLEOTIDE SEQUENCE [LARGE SCALE GENOMIC DNA]</scope>
    <source>
        <strain evidence="2 3">CCAP 1055/1</strain>
    </source>
</reference>
<dbReference type="PaxDb" id="2850-Phatr31658"/>
<dbReference type="AlphaFoldDB" id="B7FNZ6"/>
<dbReference type="Gene3D" id="3.40.50.300">
    <property type="entry name" value="P-loop containing nucleotide triphosphate hydrolases"/>
    <property type="match status" value="1"/>
</dbReference>
<reference evidence="3" key="2">
    <citation type="submission" date="2008-08" db="EMBL/GenBank/DDBJ databases">
        <authorList>
            <consortium name="Diatom Consortium"/>
            <person name="Grigoriev I."/>
            <person name="Grimwood J."/>
            <person name="Kuo A."/>
            <person name="Otillar R.P."/>
            <person name="Salamov A."/>
            <person name="Detter J.C."/>
            <person name="Lindquist E."/>
            <person name="Shapiro H."/>
            <person name="Lucas S."/>
            <person name="Glavina del Rio T."/>
            <person name="Pitluck S."/>
            <person name="Rokhsar D."/>
            <person name="Bowler C."/>
        </authorList>
    </citation>
    <scope>GENOME REANNOTATION</scope>
    <source>
        <strain evidence="3">CCAP 1055/1</strain>
    </source>
</reference>
<sequence>MAIVLWCENFPKLTVNEGRMEGLMHGPPSTEANGANIEVLPLNHLKNRTLSLRRSDFLRRNALQQDKVKIPFPIFVVSLPKSGTTSMARYFYCGEVWTAHTFANTDDGRQLRIGECYQENVMQGRPPFAGCGNYHVWSDNGFIRGKRCYYPSIHGLKSFYEHYPNATILLVKREKEAWRQSMRNWKKGALLRKWWKACSRDFPLKNANDSQVETFYEKHADRIRRFVRDRPSLTYIEIQLENNDVAEELEGKIGISKTCWGHHNSHEKRMRQNPRFRKDWNGSLTTTVNASERSSRSTVK</sequence>
<dbReference type="HOGENOM" id="CLU_928942_0_0_1"/>
<dbReference type="RefSeq" id="XP_002177129.1">
    <property type="nucleotide sequence ID" value="XM_002177093.1"/>
</dbReference>
<gene>
    <name evidence="2" type="ORF">PHATRDRAFT_31658</name>
</gene>
<name>B7FNZ6_PHATC</name>
<dbReference type="Proteomes" id="UP000000759">
    <property type="component" value="Chromosome 1"/>
</dbReference>
<dbReference type="KEGG" id="pti:PHATRDRAFT_31658"/>
<dbReference type="InParanoid" id="B7FNZ6"/>
<dbReference type="SUPFAM" id="SSF52540">
    <property type="entry name" value="P-loop containing nucleoside triphosphate hydrolases"/>
    <property type="match status" value="1"/>
</dbReference>